<proteinExistence type="predicted"/>
<dbReference type="Proteomes" id="UP000756710">
    <property type="component" value="Unassembled WGS sequence"/>
</dbReference>
<protein>
    <submittedName>
        <fullName evidence="3">DNA-binding transcriptional MerR regulator</fullName>
    </submittedName>
</protein>
<evidence type="ECO:0000256" key="1">
    <source>
        <dbReference type="ARBA" id="ARBA00023125"/>
    </source>
</evidence>
<dbReference type="EMBL" id="JAGGLR010000039">
    <property type="protein sequence ID" value="MBP2068253.1"/>
    <property type="molecule type" value="Genomic_DNA"/>
</dbReference>
<dbReference type="PROSITE" id="PS50937">
    <property type="entry name" value="HTH_MERR_2"/>
    <property type="match status" value="1"/>
</dbReference>
<dbReference type="CDD" id="cd01106">
    <property type="entry name" value="HTH_TipAL-Mta"/>
    <property type="match status" value="1"/>
</dbReference>
<evidence type="ECO:0000259" key="2">
    <source>
        <dbReference type="PROSITE" id="PS50937"/>
    </source>
</evidence>
<reference evidence="3 4" key="1">
    <citation type="submission" date="2021-03" db="EMBL/GenBank/DDBJ databases">
        <title>Genomic Encyclopedia of Type Strains, Phase IV (KMG-IV): sequencing the most valuable type-strain genomes for metagenomic binning, comparative biology and taxonomic classification.</title>
        <authorList>
            <person name="Goeker M."/>
        </authorList>
    </citation>
    <scope>NUCLEOTIDE SEQUENCE [LARGE SCALE GENOMIC DNA]</scope>
    <source>
        <strain evidence="3 4">DSM 41954</strain>
    </source>
</reference>
<dbReference type="InterPro" id="IPR000551">
    <property type="entry name" value="MerR-type_HTH_dom"/>
</dbReference>
<dbReference type="PRINTS" id="PR00040">
    <property type="entry name" value="HTHMERR"/>
</dbReference>
<feature type="domain" description="HTH merR-type" evidence="2">
    <location>
        <begin position="10"/>
        <end position="79"/>
    </location>
</feature>
<keyword evidence="1 3" id="KW-0238">DNA-binding</keyword>
<dbReference type="PANTHER" id="PTHR30204:SF93">
    <property type="entry name" value="HTH MERR-TYPE DOMAIN-CONTAINING PROTEIN"/>
    <property type="match status" value="1"/>
</dbReference>
<comment type="caution">
    <text evidence="3">The sequence shown here is derived from an EMBL/GenBank/DDBJ whole genome shotgun (WGS) entry which is preliminary data.</text>
</comment>
<dbReference type="SUPFAM" id="SSF46955">
    <property type="entry name" value="Putative DNA-binding domain"/>
    <property type="match status" value="1"/>
</dbReference>
<evidence type="ECO:0000313" key="3">
    <source>
        <dbReference type="EMBL" id="MBP2068253.1"/>
    </source>
</evidence>
<dbReference type="GO" id="GO:0003677">
    <property type="term" value="F:DNA binding"/>
    <property type="evidence" value="ECO:0007669"/>
    <property type="project" value="UniProtKB-KW"/>
</dbReference>
<accession>A0ABS4N8B0</accession>
<dbReference type="SMART" id="SM00422">
    <property type="entry name" value="HTH_MERR"/>
    <property type="match status" value="1"/>
</dbReference>
<dbReference type="Gene3D" id="1.10.1660.10">
    <property type="match status" value="1"/>
</dbReference>
<gene>
    <name evidence="3" type="ORF">J2Z30_009322</name>
</gene>
<dbReference type="RefSeq" id="WP_308280272.1">
    <property type="nucleotide sequence ID" value="NZ_CP136563.1"/>
</dbReference>
<organism evidence="3 4">
    <name type="scientific">Streptomyces iranensis</name>
    <dbReference type="NCBI Taxonomy" id="576784"/>
    <lineage>
        <taxon>Bacteria</taxon>
        <taxon>Bacillati</taxon>
        <taxon>Actinomycetota</taxon>
        <taxon>Actinomycetes</taxon>
        <taxon>Kitasatosporales</taxon>
        <taxon>Streptomycetaceae</taxon>
        <taxon>Streptomyces</taxon>
        <taxon>Streptomyces violaceusniger group</taxon>
    </lineage>
</organism>
<dbReference type="Pfam" id="PF13411">
    <property type="entry name" value="MerR_1"/>
    <property type="match status" value="1"/>
</dbReference>
<name>A0ABS4N8B0_9ACTN</name>
<evidence type="ECO:0000313" key="4">
    <source>
        <dbReference type="Proteomes" id="UP000756710"/>
    </source>
</evidence>
<keyword evidence="4" id="KW-1185">Reference proteome</keyword>
<dbReference type="InterPro" id="IPR047057">
    <property type="entry name" value="MerR_fam"/>
</dbReference>
<sequence length="92" mass="10034">MIGKDATGRRWSIGELARASGVTVRALRHYDEVGLVRASGRTGAGHRRYTAEDLRRLYRVRALCGLGLSLAEIGDALDDVDAGRLFHPGTTR</sequence>
<dbReference type="PANTHER" id="PTHR30204">
    <property type="entry name" value="REDOX-CYCLING DRUG-SENSING TRANSCRIPTIONAL ACTIVATOR SOXR"/>
    <property type="match status" value="1"/>
</dbReference>
<dbReference type="InterPro" id="IPR009061">
    <property type="entry name" value="DNA-bd_dom_put_sf"/>
</dbReference>
<dbReference type="PROSITE" id="PS00552">
    <property type="entry name" value="HTH_MERR_1"/>
    <property type="match status" value="1"/>
</dbReference>